<dbReference type="Proteomes" id="UP000261324">
    <property type="component" value="Unassembled WGS sequence"/>
</dbReference>
<dbReference type="SUPFAM" id="SSF51658">
    <property type="entry name" value="Xylose isomerase-like"/>
    <property type="match status" value="1"/>
</dbReference>
<evidence type="ECO:0000313" key="2">
    <source>
        <dbReference type="EMBL" id="RGK79253.1"/>
    </source>
</evidence>
<dbReference type="InterPro" id="IPR013022">
    <property type="entry name" value="Xyl_isomerase-like_TIM-brl"/>
</dbReference>
<dbReference type="Proteomes" id="UP000285666">
    <property type="component" value="Unassembled WGS sequence"/>
</dbReference>
<evidence type="ECO:0000313" key="3">
    <source>
        <dbReference type="EMBL" id="RHF76673.1"/>
    </source>
</evidence>
<dbReference type="EMBL" id="QRHN01000020">
    <property type="protein sequence ID" value="RHF76673.1"/>
    <property type="molecule type" value="Genomic_DNA"/>
</dbReference>
<sequence length="296" mass="34047">MKLGLNLSFAVKRWLDPVELAKMIKEDFGVDHVQFTWDLIDPWWPQAQRDVMVYQYKDAFADAGITIDATFGGLASYSYAHLLAPTKVQRDIAFTFFKRAIDMTVDMGAKIMGTPVGGMDYHDARDPQRREELYQDMLEYLRKLAEYGKTKGLEEIHIEATPLITEFPHSPEVSVQMMKDLEGTDIPIKLLVDWGHALYKPLLKEEADIELWFKQCAPYIGSIHLQQTDGQWDRHWDFTHEGGIITPELIKKATTEAGLDDITQYLEVVTIFEDDDDAVYEGMKKTMDYLHKELGC</sequence>
<dbReference type="Gene3D" id="3.20.20.150">
    <property type="entry name" value="Divalent-metal-dependent TIM barrel enzymes"/>
    <property type="match status" value="1"/>
</dbReference>
<protein>
    <submittedName>
        <fullName evidence="2">Sugar phosphate isomerase/epimerase</fullName>
    </submittedName>
</protein>
<proteinExistence type="predicted"/>
<dbReference type="GO" id="GO:0016853">
    <property type="term" value="F:isomerase activity"/>
    <property type="evidence" value="ECO:0007669"/>
    <property type="project" value="UniProtKB-KW"/>
</dbReference>
<dbReference type="Pfam" id="PF01261">
    <property type="entry name" value="AP_endonuc_2"/>
    <property type="match status" value="1"/>
</dbReference>
<evidence type="ECO:0000313" key="5">
    <source>
        <dbReference type="Proteomes" id="UP000285666"/>
    </source>
</evidence>
<keyword evidence="2" id="KW-0413">Isomerase</keyword>
<accession>A0A3E4PH66</accession>
<reference evidence="4 5" key="1">
    <citation type="submission" date="2018-08" db="EMBL/GenBank/DDBJ databases">
        <title>A genome reference for cultivated species of the human gut microbiota.</title>
        <authorList>
            <person name="Zou Y."/>
            <person name="Xue W."/>
            <person name="Luo G."/>
        </authorList>
    </citation>
    <scope>NUCLEOTIDE SEQUENCE [LARGE SCALE GENOMIC DNA]</scope>
    <source>
        <strain evidence="3 5">AM23-7AC</strain>
        <strain evidence="2 4">TF09-3</strain>
    </source>
</reference>
<organism evidence="2 4">
    <name type="scientific">Dorea formicigenerans</name>
    <dbReference type="NCBI Taxonomy" id="39486"/>
    <lineage>
        <taxon>Bacteria</taxon>
        <taxon>Bacillati</taxon>
        <taxon>Bacillota</taxon>
        <taxon>Clostridia</taxon>
        <taxon>Lachnospirales</taxon>
        <taxon>Lachnospiraceae</taxon>
        <taxon>Dorea</taxon>
    </lineage>
</organism>
<dbReference type="AlphaFoldDB" id="A0A3E4PH66"/>
<evidence type="ECO:0000313" key="4">
    <source>
        <dbReference type="Proteomes" id="UP000261324"/>
    </source>
</evidence>
<name>A0A3E4PH66_9FIRM</name>
<dbReference type="InterPro" id="IPR036237">
    <property type="entry name" value="Xyl_isomerase-like_sf"/>
</dbReference>
<feature type="domain" description="Xylose isomerase-like TIM barrel" evidence="1">
    <location>
        <begin position="27"/>
        <end position="269"/>
    </location>
</feature>
<gene>
    <name evidence="3" type="ORF">DW658_12950</name>
    <name evidence="2" type="ORF">DXC93_15540</name>
</gene>
<dbReference type="EMBL" id="QSRA01000032">
    <property type="protein sequence ID" value="RGK79253.1"/>
    <property type="molecule type" value="Genomic_DNA"/>
</dbReference>
<evidence type="ECO:0000259" key="1">
    <source>
        <dbReference type="Pfam" id="PF01261"/>
    </source>
</evidence>
<comment type="caution">
    <text evidence="2">The sequence shown here is derived from an EMBL/GenBank/DDBJ whole genome shotgun (WGS) entry which is preliminary data.</text>
</comment>
<dbReference type="RefSeq" id="WP_117660797.1">
    <property type="nucleotide sequence ID" value="NZ_JBBNPT010000032.1"/>
</dbReference>